<comment type="caution">
    <text evidence="1">The sequence shown here is derived from an EMBL/GenBank/DDBJ whole genome shotgun (WGS) entry which is preliminary data.</text>
</comment>
<keyword evidence="2" id="KW-1185">Reference proteome</keyword>
<dbReference type="AlphaFoldDB" id="A0A9K3GHU4"/>
<organism evidence="1 2">
    <name type="scientific">Kipferlia bialata</name>
    <dbReference type="NCBI Taxonomy" id="797122"/>
    <lineage>
        <taxon>Eukaryota</taxon>
        <taxon>Metamonada</taxon>
        <taxon>Carpediemonas-like organisms</taxon>
        <taxon>Kipferlia</taxon>
    </lineage>
</organism>
<protein>
    <submittedName>
        <fullName evidence="1">Uncharacterized protein</fullName>
    </submittedName>
</protein>
<dbReference type="Proteomes" id="UP000265618">
    <property type="component" value="Unassembled WGS sequence"/>
</dbReference>
<accession>A0A9K3GHU4</accession>
<reference evidence="1 2" key="1">
    <citation type="journal article" date="2018" name="PLoS ONE">
        <title>The draft genome of Kipferlia bialata reveals reductive genome evolution in fornicate parasites.</title>
        <authorList>
            <person name="Tanifuji G."/>
            <person name="Takabayashi S."/>
            <person name="Kume K."/>
            <person name="Takagi M."/>
            <person name="Nakayama T."/>
            <person name="Kamikawa R."/>
            <person name="Inagaki Y."/>
            <person name="Hashimoto T."/>
        </authorList>
    </citation>
    <scope>NUCLEOTIDE SEQUENCE [LARGE SCALE GENOMIC DNA]</scope>
    <source>
        <strain evidence="1">NY0173</strain>
    </source>
</reference>
<feature type="non-terminal residue" evidence="1">
    <location>
        <position position="1"/>
    </location>
</feature>
<evidence type="ECO:0000313" key="2">
    <source>
        <dbReference type="Proteomes" id="UP000265618"/>
    </source>
</evidence>
<dbReference type="EMBL" id="BDIP01000817">
    <property type="protein sequence ID" value="GIQ82796.1"/>
    <property type="molecule type" value="Genomic_DNA"/>
</dbReference>
<evidence type="ECO:0000313" key="1">
    <source>
        <dbReference type="EMBL" id="GIQ82796.1"/>
    </source>
</evidence>
<sequence length="69" mass="7682">MSRDAPPPNRLTYDYVDDYPSQLCFSVPYPAEQIPVPFESVDPVSTIPQGYVPTPAELSMQMPLPKPEA</sequence>
<gene>
    <name evidence="1" type="ORF">KIPB_003997</name>
</gene>
<name>A0A9K3GHU4_9EUKA</name>
<proteinExistence type="predicted"/>